<dbReference type="EMBL" id="KZ772673">
    <property type="protein sequence ID" value="PTQ50206.1"/>
    <property type="molecule type" value="Genomic_DNA"/>
</dbReference>
<dbReference type="InterPro" id="IPR029044">
    <property type="entry name" value="Nucleotide-diphossugar_trans"/>
</dbReference>
<dbReference type="Gramene" id="Mp1g18970.1">
    <property type="protein sequence ID" value="Mp1g18970.1.cds"/>
    <property type="gene ID" value="Mp1g18970"/>
</dbReference>
<dbReference type="OrthoDB" id="2020070at2759"/>
<feature type="region of interest" description="Disordered" evidence="2">
    <location>
        <begin position="97"/>
        <end position="146"/>
    </location>
</feature>
<protein>
    <recommendedName>
        <fullName evidence="4">Nucleotide-diphospho-sugar transferase domain-containing protein</fullName>
    </recommendedName>
</protein>
<evidence type="ECO:0000256" key="1">
    <source>
        <dbReference type="ARBA" id="ARBA00007033"/>
    </source>
</evidence>
<dbReference type="OMA" id="KRYDYCF"/>
<keyword evidence="6" id="KW-1185">Reference proteome</keyword>
<dbReference type="Proteomes" id="UP000244005">
    <property type="component" value="Unassembled WGS sequence"/>
</dbReference>
<evidence type="ECO:0000256" key="3">
    <source>
        <dbReference type="SAM" id="Phobius"/>
    </source>
</evidence>
<feature type="region of interest" description="Disordered" evidence="2">
    <location>
        <begin position="225"/>
        <end position="263"/>
    </location>
</feature>
<sequence>MRRATGGARHGASRRVGYTQVCFFLILGIGSLLVFSYQSEIYVTLAGKDVFAGGPKLAQRPLRRTYRPEIKAEKEPSRWRLQTPVVPVTPRSVEEGVVTQRKLESSELAPPLPSVRPRVTGLSAANGSSSNGPPAPPARINKNDKKKAVDLTNKAYVPLEENVHSNLIGTEFRLVIKLLAVNSYGALLRCLNSLKETDFAGDPVDLHIFIDHFIIDAAVESQKRPRSIRRRRLQSTARAERNVSSSAMEEEEEEAEGVDDDGGALDNVSAKADRVLKKRPRRKVKRSATRKLGIDVAEVPEDPRVPDKVDNYLEAVNPNDWGIIENKLRDLRRVLGLADRWEWKFGRKVVHYRSQAAGYQEQWIDSWWPSSDNEFALVVEDDMELSPLFYRYVRSIISTYYYQPAHYDPSLYGISLQRPSLVPGKNGQPIKVDVRTRLFMYEMVGIWGQVFFPKPWKEFRTWYETHKSHDQKPLLEGMVTTDWYREYGEKMWTPWFVKFVHARGYFNMYTNFLKDRVMSVTHRSESPKTKKYAGCDSDLIWSNSTYDVDIFHMAPMNTIKRYDYCFREVKVGRFANKSTDISQVLRTVHQNNEVLMLSTVNVAEPLVRNWVCSLRKLGIVNYVFFGDDGALLQDLARRGHATLQFEFSERLTEDGEKEVYAVLTALKLGYDVWFSRADMMWVGNPLSLTDVSAADMVGLANPKLNMFYIRSTNETLDAWSSFYKQLDVAVTKGSRQLNFENAREAFVQKCDGEEKLRSQPLDKLLFLSAEKLSALPSDDGTVPDSQVLLFGEMSGWTHRDLSKRATLLNLWNLDDDLVCTRVVC</sequence>
<name>A0A2R6XVT8_MARPO</name>
<keyword evidence="3" id="KW-0812">Transmembrane</keyword>
<feature type="compositionally biased region" description="Low complexity" evidence="2">
    <location>
        <begin position="123"/>
        <end position="132"/>
    </location>
</feature>
<feature type="compositionally biased region" description="Acidic residues" evidence="2">
    <location>
        <begin position="248"/>
        <end position="263"/>
    </location>
</feature>
<evidence type="ECO:0000313" key="6">
    <source>
        <dbReference type="Proteomes" id="UP000244005"/>
    </source>
</evidence>
<evidence type="ECO:0000313" key="5">
    <source>
        <dbReference type="EMBL" id="PTQ50206.1"/>
    </source>
</evidence>
<gene>
    <name evidence="5" type="ORF">MARPO_0001s0235</name>
</gene>
<evidence type="ECO:0000256" key="2">
    <source>
        <dbReference type="SAM" id="MobiDB-lite"/>
    </source>
</evidence>
<comment type="similarity">
    <text evidence="1">Belongs to the glycosyltransferase 77 family.</text>
</comment>
<reference evidence="6" key="1">
    <citation type="journal article" date="2017" name="Cell">
        <title>Insights into land plant evolution garnered from the Marchantia polymorpha genome.</title>
        <authorList>
            <person name="Bowman J.L."/>
            <person name="Kohchi T."/>
            <person name="Yamato K.T."/>
            <person name="Jenkins J."/>
            <person name="Shu S."/>
            <person name="Ishizaki K."/>
            <person name="Yamaoka S."/>
            <person name="Nishihama R."/>
            <person name="Nakamura Y."/>
            <person name="Berger F."/>
            <person name="Adam C."/>
            <person name="Aki S.S."/>
            <person name="Althoff F."/>
            <person name="Araki T."/>
            <person name="Arteaga-Vazquez M.A."/>
            <person name="Balasubrmanian S."/>
            <person name="Barry K."/>
            <person name="Bauer D."/>
            <person name="Boehm C.R."/>
            <person name="Briginshaw L."/>
            <person name="Caballero-Perez J."/>
            <person name="Catarino B."/>
            <person name="Chen F."/>
            <person name="Chiyoda S."/>
            <person name="Chovatia M."/>
            <person name="Davies K.M."/>
            <person name="Delmans M."/>
            <person name="Demura T."/>
            <person name="Dierschke T."/>
            <person name="Dolan L."/>
            <person name="Dorantes-Acosta A.E."/>
            <person name="Eklund D.M."/>
            <person name="Florent S.N."/>
            <person name="Flores-Sandoval E."/>
            <person name="Fujiyama A."/>
            <person name="Fukuzawa H."/>
            <person name="Galik B."/>
            <person name="Grimanelli D."/>
            <person name="Grimwood J."/>
            <person name="Grossniklaus U."/>
            <person name="Hamada T."/>
            <person name="Haseloff J."/>
            <person name="Hetherington A.J."/>
            <person name="Higo A."/>
            <person name="Hirakawa Y."/>
            <person name="Hundley H.N."/>
            <person name="Ikeda Y."/>
            <person name="Inoue K."/>
            <person name="Inoue S.I."/>
            <person name="Ishida S."/>
            <person name="Jia Q."/>
            <person name="Kakita M."/>
            <person name="Kanazawa T."/>
            <person name="Kawai Y."/>
            <person name="Kawashima T."/>
            <person name="Kennedy M."/>
            <person name="Kinose K."/>
            <person name="Kinoshita T."/>
            <person name="Kohara Y."/>
            <person name="Koide E."/>
            <person name="Komatsu K."/>
            <person name="Kopischke S."/>
            <person name="Kubo M."/>
            <person name="Kyozuka J."/>
            <person name="Lagercrantz U."/>
            <person name="Lin S.S."/>
            <person name="Lindquist E."/>
            <person name="Lipzen A.M."/>
            <person name="Lu C.W."/>
            <person name="De Luna E."/>
            <person name="Martienssen R.A."/>
            <person name="Minamino N."/>
            <person name="Mizutani M."/>
            <person name="Mizutani M."/>
            <person name="Mochizuki N."/>
            <person name="Monte I."/>
            <person name="Mosher R."/>
            <person name="Nagasaki H."/>
            <person name="Nakagami H."/>
            <person name="Naramoto S."/>
            <person name="Nishitani K."/>
            <person name="Ohtani M."/>
            <person name="Okamoto T."/>
            <person name="Okumura M."/>
            <person name="Phillips J."/>
            <person name="Pollak B."/>
            <person name="Reinders A."/>
            <person name="Rovekamp M."/>
            <person name="Sano R."/>
            <person name="Sawa S."/>
            <person name="Schmid M.W."/>
            <person name="Shirakawa M."/>
            <person name="Solano R."/>
            <person name="Spunde A."/>
            <person name="Suetsugu N."/>
            <person name="Sugano S."/>
            <person name="Sugiyama A."/>
            <person name="Sun R."/>
            <person name="Suzuki Y."/>
            <person name="Takenaka M."/>
            <person name="Takezawa D."/>
            <person name="Tomogane H."/>
            <person name="Tsuzuki M."/>
            <person name="Ueda T."/>
            <person name="Umeda M."/>
            <person name="Ward J.M."/>
            <person name="Watanabe Y."/>
            <person name="Yazaki K."/>
            <person name="Yokoyama R."/>
            <person name="Yoshitake Y."/>
            <person name="Yotsui I."/>
            <person name="Zachgo S."/>
            <person name="Schmutz J."/>
        </authorList>
    </citation>
    <scope>NUCLEOTIDE SEQUENCE [LARGE SCALE GENOMIC DNA]</scope>
    <source>
        <strain evidence="6">Tak-1</strain>
    </source>
</reference>
<dbReference type="InterPro" id="IPR005069">
    <property type="entry name" value="Nucl-diP-sugar_transferase"/>
</dbReference>
<feature type="transmembrane region" description="Helical" evidence="3">
    <location>
        <begin position="21"/>
        <end position="38"/>
    </location>
</feature>
<organism evidence="5 6">
    <name type="scientific">Marchantia polymorpha</name>
    <name type="common">Common liverwort</name>
    <name type="synonym">Marchantia aquatica</name>
    <dbReference type="NCBI Taxonomy" id="3197"/>
    <lineage>
        <taxon>Eukaryota</taxon>
        <taxon>Viridiplantae</taxon>
        <taxon>Streptophyta</taxon>
        <taxon>Embryophyta</taxon>
        <taxon>Marchantiophyta</taxon>
        <taxon>Marchantiopsida</taxon>
        <taxon>Marchantiidae</taxon>
        <taxon>Marchantiales</taxon>
        <taxon>Marchantiaceae</taxon>
        <taxon>Marchantia</taxon>
    </lineage>
</organism>
<feature type="domain" description="Nucleotide-diphospho-sugar transferase" evidence="4">
    <location>
        <begin position="661"/>
        <end position="729"/>
    </location>
</feature>
<keyword evidence="3" id="KW-0472">Membrane</keyword>
<proteinExistence type="inferred from homology"/>
<dbReference type="Gene3D" id="3.90.550.10">
    <property type="entry name" value="Spore Coat Polysaccharide Biosynthesis Protein SpsA, Chain A"/>
    <property type="match status" value="1"/>
</dbReference>
<dbReference type="Pfam" id="PF03407">
    <property type="entry name" value="Nucleotid_trans"/>
    <property type="match status" value="1"/>
</dbReference>
<dbReference type="PANTHER" id="PTHR33604:SF3">
    <property type="entry name" value="OSJNBA0004B13.7 PROTEIN"/>
    <property type="match status" value="1"/>
</dbReference>
<accession>A0A2R6XVT8</accession>
<dbReference type="PANTHER" id="PTHR33604">
    <property type="entry name" value="OSJNBA0004B13.7 PROTEIN"/>
    <property type="match status" value="1"/>
</dbReference>
<evidence type="ECO:0000259" key="4">
    <source>
        <dbReference type="Pfam" id="PF03407"/>
    </source>
</evidence>
<dbReference type="AlphaFoldDB" id="A0A2R6XVT8"/>
<keyword evidence="3" id="KW-1133">Transmembrane helix</keyword>